<keyword evidence="6 7" id="KW-0067">ATP-binding</keyword>
<feature type="compositionally biased region" description="Low complexity" evidence="8">
    <location>
        <begin position="330"/>
        <end position="352"/>
    </location>
</feature>
<name>A0ABV8TS71_9ACTN</name>
<feature type="compositionally biased region" description="Low complexity" evidence="8">
    <location>
        <begin position="417"/>
        <end position="449"/>
    </location>
</feature>
<evidence type="ECO:0000256" key="2">
    <source>
        <dbReference type="ARBA" id="ARBA00022527"/>
    </source>
</evidence>
<dbReference type="PROSITE" id="PS00107">
    <property type="entry name" value="PROTEIN_KINASE_ATP"/>
    <property type="match status" value="1"/>
</dbReference>
<keyword evidence="2" id="KW-0723">Serine/threonine-protein kinase</keyword>
<feature type="domain" description="Protein kinase" evidence="9">
    <location>
        <begin position="15"/>
        <end position="274"/>
    </location>
</feature>
<dbReference type="InterPro" id="IPR008271">
    <property type="entry name" value="Ser/Thr_kinase_AS"/>
</dbReference>
<dbReference type="PANTHER" id="PTHR43289:SF6">
    <property type="entry name" value="SERINE_THREONINE-PROTEIN KINASE NEKL-3"/>
    <property type="match status" value="1"/>
</dbReference>
<feature type="region of interest" description="Disordered" evidence="8">
    <location>
        <begin position="279"/>
        <end position="378"/>
    </location>
</feature>
<dbReference type="InterPro" id="IPR011009">
    <property type="entry name" value="Kinase-like_dom_sf"/>
</dbReference>
<keyword evidence="4 7" id="KW-0547">Nucleotide-binding</keyword>
<reference evidence="11" key="1">
    <citation type="journal article" date="2019" name="Int. J. Syst. Evol. Microbiol.">
        <title>The Global Catalogue of Microorganisms (GCM) 10K type strain sequencing project: providing services to taxonomists for standard genome sequencing and annotation.</title>
        <authorList>
            <consortium name="The Broad Institute Genomics Platform"/>
            <consortium name="The Broad Institute Genome Sequencing Center for Infectious Disease"/>
            <person name="Wu L."/>
            <person name="Ma J."/>
        </authorList>
    </citation>
    <scope>NUCLEOTIDE SEQUENCE [LARGE SCALE GENOMIC DNA]</scope>
    <source>
        <strain evidence="11">PCU 347</strain>
    </source>
</reference>
<dbReference type="GO" id="GO:0016301">
    <property type="term" value="F:kinase activity"/>
    <property type="evidence" value="ECO:0007669"/>
    <property type="project" value="UniProtKB-KW"/>
</dbReference>
<keyword evidence="5 10" id="KW-0418">Kinase</keyword>
<evidence type="ECO:0000256" key="4">
    <source>
        <dbReference type="ARBA" id="ARBA00022741"/>
    </source>
</evidence>
<keyword evidence="11" id="KW-1185">Reference proteome</keyword>
<comment type="caution">
    <text evidence="10">The sequence shown here is derived from an EMBL/GenBank/DDBJ whole genome shotgun (WGS) entry which is preliminary data.</text>
</comment>
<dbReference type="CDD" id="cd14014">
    <property type="entry name" value="STKc_PknB_like"/>
    <property type="match status" value="1"/>
</dbReference>
<evidence type="ECO:0000313" key="10">
    <source>
        <dbReference type="EMBL" id="MFC4333457.1"/>
    </source>
</evidence>
<feature type="region of interest" description="Disordered" evidence="8">
    <location>
        <begin position="409"/>
        <end position="459"/>
    </location>
</feature>
<sequence>MSEGGSVRRVIDGRFELEARLGGGGMGTVWRARDLVLDRVVALKEVRPPDPTLAEYDPEAAALLRARVLREARALARVDHPNVVTIHHVVDAGEGTYPWLVMELVTGGSLADRLARGPMEPREAARLGRDVLAALRAAHEAGVEHRDVKPANVLLRPDGRPVLTDFGIAAVREATALTATGSVIGTPDYMAPERVSGGEGGPGADLWSLAMMLYVAVEGRHPLRRASTLATLAAVLSEPLPPPERAGVLTPLLTSVLVKDPAARPGPAAVDALLAEAAEDGPPAAGAPSGPGPAAGGAPAGTPGPAAGAGAGSTVTSYPLAPPVAGGPGATTASASASVQDAVPGRPVPGAGRVPGGDPGRPVPDGRDPRHSSGASWPGRRRWFALGASVTVTALAVTLLWTFLPDGDSADAGDRGSGPAASGRSTPGRSTPGPSASSTASGTGAAPSARTEDTDLLTPAGIRSAVQALKTATGTDRMSSFVVYSDHASASVMVAGSKTRYDNWTYRPGEGARKGIISGTVTPLESPFDIDDLDWDAVPALLKRADQVLNVKEVSSRYVDVRAPNPTWDTPLGMAVYLSNKYHESGYLEATARGRVTRTMPNDKD</sequence>
<accession>A0ABV8TS71</accession>
<evidence type="ECO:0000256" key="5">
    <source>
        <dbReference type="ARBA" id="ARBA00022777"/>
    </source>
</evidence>
<evidence type="ECO:0000256" key="6">
    <source>
        <dbReference type="ARBA" id="ARBA00022840"/>
    </source>
</evidence>
<keyword evidence="3" id="KW-0808">Transferase</keyword>
<dbReference type="EC" id="2.7.11.1" evidence="1"/>
<proteinExistence type="predicted"/>
<dbReference type="Gene3D" id="1.10.510.10">
    <property type="entry name" value="Transferase(Phosphotransferase) domain 1"/>
    <property type="match status" value="1"/>
</dbReference>
<dbReference type="Pfam" id="PF00069">
    <property type="entry name" value="Pkinase"/>
    <property type="match status" value="1"/>
</dbReference>
<evidence type="ECO:0000256" key="1">
    <source>
        <dbReference type="ARBA" id="ARBA00012513"/>
    </source>
</evidence>
<feature type="compositionally biased region" description="Low complexity" evidence="8">
    <location>
        <begin position="300"/>
        <end position="315"/>
    </location>
</feature>
<dbReference type="RefSeq" id="WP_381744777.1">
    <property type="nucleotide sequence ID" value="NZ_JBHSDP010000031.1"/>
</dbReference>
<dbReference type="SMART" id="SM00220">
    <property type="entry name" value="S_TKc"/>
    <property type="match status" value="1"/>
</dbReference>
<evidence type="ECO:0000259" key="9">
    <source>
        <dbReference type="PROSITE" id="PS50011"/>
    </source>
</evidence>
<dbReference type="EMBL" id="JBHSDP010000031">
    <property type="protein sequence ID" value="MFC4333457.1"/>
    <property type="molecule type" value="Genomic_DNA"/>
</dbReference>
<dbReference type="InterPro" id="IPR017441">
    <property type="entry name" value="Protein_kinase_ATP_BS"/>
</dbReference>
<feature type="compositionally biased region" description="Low complexity" evidence="8">
    <location>
        <begin position="279"/>
        <end position="288"/>
    </location>
</feature>
<dbReference type="PROSITE" id="PS00108">
    <property type="entry name" value="PROTEIN_KINASE_ST"/>
    <property type="match status" value="1"/>
</dbReference>
<organism evidence="10 11">
    <name type="scientific">Streptomyces andamanensis</name>
    <dbReference type="NCBI Taxonomy" id="1565035"/>
    <lineage>
        <taxon>Bacteria</taxon>
        <taxon>Bacillati</taxon>
        <taxon>Actinomycetota</taxon>
        <taxon>Actinomycetes</taxon>
        <taxon>Kitasatosporales</taxon>
        <taxon>Streptomycetaceae</taxon>
        <taxon>Streptomyces</taxon>
    </lineage>
</organism>
<dbReference type="PANTHER" id="PTHR43289">
    <property type="entry name" value="MITOGEN-ACTIVATED PROTEIN KINASE KINASE KINASE 20-RELATED"/>
    <property type="match status" value="1"/>
</dbReference>
<evidence type="ECO:0000256" key="8">
    <source>
        <dbReference type="SAM" id="MobiDB-lite"/>
    </source>
</evidence>
<dbReference type="Proteomes" id="UP001595824">
    <property type="component" value="Unassembled WGS sequence"/>
</dbReference>
<evidence type="ECO:0000256" key="7">
    <source>
        <dbReference type="PROSITE-ProRule" id="PRU10141"/>
    </source>
</evidence>
<feature type="binding site" evidence="7">
    <location>
        <position position="44"/>
    </location>
    <ligand>
        <name>ATP</name>
        <dbReference type="ChEBI" id="CHEBI:30616"/>
    </ligand>
</feature>
<dbReference type="SUPFAM" id="SSF56112">
    <property type="entry name" value="Protein kinase-like (PK-like)"/>
    <property type="match status" value="1"/>
</dbReference>
<dbReference type="InterPro" id="IPR000719">
    <property type="entry name" value="Prot_kinase_dom"/>
</dbReference>
<gene>
    <name evidence="10" type="ORF">ACFPC0_37980</name>
</gene>
<protein>
    <recommendedName>
        <fullName evidence="1">non-specific serine/threonine protein kinase</fullName>
        <ecNumber evidence="1">2.7.11.1</ecNumber>
    </recommendedName>
</protein>
<evidence type="ECO:0000313" key="11">
    <source>
        <dbReference type="Proteomes" id="UP001595824"/>
    </source>
</evidence>
<evidence type="ECO:0000256" key="3">
    <source>
        <dbReference type="ARBA" id="ARBA00022679"/>
    </source>
</evidence>
<dbReference type="PROSITE" id="PS50011">
    <property type="entry name" value="PROTEIN_KINASE_DOM"/>
    <property type="match status" value="1"/>
</dbReference>
<dbReference type="Gene3D" id="3.30.200.20">
    <property type="entry name" value="Phosphorylase Kinase, domain 1"/>
    <property type="match status" value="1"/>
</dbReference>